<keyword evidence="3" id="KW-1185">Reference proteome</keyword>
<reference evidence="2 3" key="1">
    <citation type="journal article" date="2021" name="BMC Genomics">
        <title>Datura genome reveals duplications of psychoactive alkaloid biosynthetic genes and high mutation rate following tissue culture.</title>
        <authorList>
            <person name="Rajewski A."/>
            <person name="Carter-House D."/>
            <person name="Stajich J."/>
            <person name="Litt A."/>
        </authorList>
    </citation>
    <scope>NUCLEOTIDE SEQUENCE [LARGE SCALE GENOMIC DNA]</scope>
    <source>
        <strain evidence="2">AR-01</strain>
    </source>
</reference>
<accession>A0ABS8VG79</accession>
<proteinExistence type="predicted"/>
<dbReference type="Proteomes" id="UP000823775">
    <property type="component" value="Unassembled WGS sequence"/>
</dbReference>
<evidence type="ECO:0000313" key="3">
    <source>
        <dbReference type="Proteomes" id="UP000823775"/>
    </source>
</evidence>
<name>A0ABS8VG79_DATST</name>
<sequence length="60" mass="6457">GETMEWSRNGPFMRPDRGKTRCSLPQPACVLRSSVRQAACASRGPVPQSACGSLSMNVYA</sequence>
<protein>
    <submittedName>
        <fullName evidence="2">Uncharacterized protein</fullName>
    </submittedName>
</protein>
<dbReference type="EMBL" id="JACEIK010004365">
    <property type="protein sequence ID" value="MCD9645205.1"/>
    <property type="molecule type" value="Genomic_DNA"/>
</dbReference>
<feature type="region of interest" description="Disordered" evidence="1">
    <location>
        <begin position="1"/>
        <end position="21"/>
    </location>
</feature>
<evidence type="ECO:0000256" key="1">
    <source>
        <dbReference type="SAM" id="MobiDB-lite"/>
    </source>
</evidence>
<organism evidence="2 3">
    <name type="scientific">Datura stramonium</name>
    <name type="common">Jimsonweed</name>
    <name type="synonym">Common thornapple</name>
    <dbReference type="NCBI Taxonomy" id="4076"/>
    <lineage>
        <taxon>Eukaryota</taxon>
        <taxon>Viridiplantae</taxon>
        <taxon>Streptophyta</taxon>
        <taxon>Embryophyta</taxon>
        <taxon>Tracheophyta</taxon>
        <taxon>Spermatophyta</taxon>
        <taxon>Magnoliopsida</taxon>
        <taxon>eudicotyledons</taxon>
        <taxon>Gunneridae</taxon>
        <taxon>Pentapetalae</taxon>
        <taxon>asterids</taxon>
        <taxon>lamiids</taxon>
        <taxon>Solanales</taxon>
        <taxon>Solanaceae</taxon>
        <taxon>Solanoideae</taxon>
        <taxon>Datureae</taxon>
        <taxon>Datura</taxon>
    </lineage>
</organism>
<comment type="caution">
    <text evidence="2">The sequence shown here is derived from an EMBL/GenBank/DDBJ whole genome shotgun (WGS) entry which is preliminary data.</text>
</comment>
<gene>
    <name evidence="2" type="ORF">HAX54_033941</name>
</gene>
<evidence type="ECO:0000313" key="2">
    <source>
        <dbReference type="EMBL" id="MCD9645205.1"/>
    </source>
</evidence>
<feature type="non-terminal residue" evidence="2">
    <location>
        <position position="1"/>
    </location>
</feature>